<keyword evidence="5" id="KW-0255">Endonuclease</keyword>
<dbReference type="GO" id="GO:0003677">
    <property type="term" value="F:DNA binding"/>
    <property type="evidence" value="ECO:0007669"/>
    <property type="project" value="UniProtKB-KW"/>
</dbReference>
<evidence type="ECO:0000259" key="4">
    <source>
        <dbReference type="Pfam" id="PF01420"/>
    </source>
</evidence>
<keyword evidence="3" id="KW-0238">DNA-binding</keyword>
<dbReference type="AlphaFoldDB" id="A0AA46TVJ3"/>
<dbReference type="PANTHER" id="PTHR30408">
    <property type="entry name" value="TYPE-1 RESTRICTION ENZYME ECOKI SPECIFICITY PROTEIN"/>
    <property type="match status" value="1"/>
</dbReference>
<dbReference type="GO" id="GO:0016787">
    <property type="term" value="F:hydrolase activity"/>
    <property type="evidence" value="ECO:0007669"/>
    <property type="project" value="UniProtKB-KW"/>
</dbReference>
<evidence type="ECO:0000256" key="2">
    <source>
        <dbReference type="ARBA" id="ARBA00022747"/>
    </source>
</evidence>
<name>A0AA46TVJ3_9LACT</name>
<keyword evidence="5" id="KW-0378">Hydrolase</keyword>
<protein>
    <submittedName>
        <fullName evidence="5">Restriction endonuclease subunit S</fullName>
        <ecNumber evidence="5">3.1.21.-</ecNumber>
    </submittedName>
</protein>
<dbReference type="Gene3D" id="1.10.287.1120">
    <property type="entry name" value="Bipartite methylase S protein"/>
    <property type="match status" value="1"/>
</dbReference>
<dbReference type="GO" id="GO:0004519">
    <property type="term" value="F:endonuclease activity"/>
    <property type="evidence" value="ECO:0007669"/>
    <property type="project" value="UniProtKB-KW"/>
</dbReference>
<accession>A0AA46TVJ3</accession>
<dbReference type="RefSeq" id="WP_264308210.1">
    <property type="nucleotide sequence ID" value="NZ_CP109635.1"/>
</dbReference>
<reference evidence="5" key="1">
    <citation type="submission" date="2022-10" db="EMBL/GenBank/DDBJ databases">
        <title>Genome assembly of Lactococcus garvieae isolates from cricket gut.</title>
        <authorList>
            <person name="Luecke A.R."/>
            <person name="Brown A.M.V."/>
            <person name="Wakeman C.A."/>
        </authorList>
    </citation>
    <scope>NUCLEOTIDE SEQUENCE</scope>
    <source>
        <strain evidence="5">Alexii-11_2</strain>
    </source>
</reference>
<evidence type="ECO:0000256" key="3">
    <source>
        <dbReference type="ARBA" id="ARBA00023125"/>
    </source>
</evidence>
<evidence type="ECO:0000313" key="6">
    <source>
        <dbReference type="Proteomes" id="UP001164042"/>
    </source>
</evidence>
<dbReference type="GO" id="GO:0009307">
    <property type="term" value="P:DNA restriction-modification system"/>
    <property type="evidence" value="ECO:0007669"/>
    <property type="project" value="UniProtKB-KW"/>
</dbReference>
<dbReference type="Gene3D" id="3.90.220.20">
    <property type="entry name" value="DNA methylase specificity domains"/>
    <property type="match status" value="1"/>
</dbReference>
<dbReference type="Pfam" id="PF01420">
    <property type="entry name" value="Methylase_S"/>
    <property type="match status" value="1"/>
</dbReference>
<keyword evidence="5" id="KW-0540">Nuclease</keyword>
<dbReference type="InterPro" id="IPR052021">
    <property type="entry name" value="Type-I_RS_S_subunit"/>
</dbReference>
<evidence type="ECO:0000256" key="1">
    <source>
        <dbReference type="ARBA" id="ARBA00010923"/>
    </source>
</evidence>
<evidence type="ECO:0000313" key="5">
    <source>
        <dbReference type="EMBL" id="UYT10356.1"/>
    </source>
</evidence>
<dbReference type="REBASE" id="672847">
    <property type="entry name" value="S1.Lga112ORF10535P"/>
</dbReference>
<dbReference type="SUPFAM" id="SSF116734">
    <property type="entry name" value="DNA methylase specificity domain"/>
    <property type="match status" value="1"/>
</dbReference>
<dbReference type="EMBL" id="CP109635">
    <property type="protein sequence ID" value="UYT10356.1"/>
    <property type="molecule type" value="Genomic_DNA"/>
</dbReference>
<organism evidence="5 6">
    <name type="scientific">Lactococcus garvieae</name>
    <dbReference type="NCBI Taxonomy" id="1363"/>
    <lineage>
        <taxon>Bacteria</taxon>
        <taxon>Bacillati</taxon>
        <taxon>Bacillota</taxon>
        <taxon>Bacilli</taxon>
        <taxon>Lactobacillales</taxon>
        <taxon>Streptococcaceae</taxon>
        <taxon>Lactococcus</taxon>
    </lineage>
</organism>
<comment type="similarity">
    <text evidence="1">Belongs to the type-I restriction system S methylase family.</text>
</comment>
<dbReference type="EC" id="3.1.21.-" evidence="5"/>
<feature type="domain" description="Type I restriction modification DNA specificity" evidence="4">
    <location>
        <begin position="23"/>
        <end position="200"/>
    </location>
</feature>
<keyword evidence="2" id="KW-0680">Restriction system</keyword>
<dbReference type="InterPro" id="IPR000055">
    <property type="entry name" value="Restrct_endonuc_typeI_TRD"/>
</dbReference>
<proteinExistence type="inferred from homology"/>
<dbReference type="InterPro" id="IPR044946">
    <property type="entry name" value="Restrct_endonuc_typeI_TRD_sf"/>
</dbReference>
<dbReference type="PANTHER" id="PTHR30408:SF12">
    <property type="entry name" value="TYPE I RESTRICTION ENZYME MJAVIII SPECIFICITY SUBUNIT"/>
    <property type="match status" value="1"/>
</dbReference>
<dbReference type="Proteomes" id="UP001164042">
    <property type="component" value="Chromosome"/>
</dbReference>
<sequence length="212" mass="24466">MQQLFPQNGEKFPRVRFINFEAEWKERKLGNIGKVQSGVGFPETEQGGTQGIPFYKVSDMNNLGNETEMKNSNNYVNTEQIMRKKWKPVETVPAIIFAKVGAAIMLNRKRLVKHSFLIDNNTMAYIFYDSWDIKFGKTVFETINLPRYAQVGALPSYNGFDIESIVIKIPNISEQEKIGSFFKELDSYIILHQNKLNQLKTCKKALLQKIFI</sequence>
<gene>
    <name evidence="5" type="ORF">OF801_10535</name>
</gene>